<organism evidence="2 3">
    <name type="scientific">Stephanodiscus triporus</name>
    <dbReference type="NCBI Taxonomy" id="2934178"/>
    <lineage>
        <taxon>Eukaryota</taxon>
        <taxon>Sar</taxon>
        <taxon>Stramenopiles</taxon>
        <taxon>Ochrophyta</taxon>
        <taxon>Bacillariophyta</taxon>
        <taxon>Coscinodiscophyceae</taxon>
        <taxon>Thalassiosirophycidae</taxon>
        <taxon>Stephanodiscales</taxon>
        <taxon>Stephanodiscaceae</taxon>
        <taxon>Stephanodiscus</taxon>
    </lineage>
</organism>
<dbReference type="EMBL" id="JALLAZ020001460">
    <property type="protein sequence ID" value="KAL3774555.1"/>
    <property type="molecule type" value="Genomic_DNA"/>
</dbReference>
<evidence type="ECO:0000256" key="1">
    <source>
        <dbReference type="SAM" id="MobiDB-lite"/>
    </source>
</evidence>
<sequence>MQRWDNDDDINGSGSSGGGGGCEIAVTKHHQRTGMKLVMLKPDMINWDKNSTTTKDGGNDTRER</sequence>
<name>A0ABD3NLY2_9STRA</name>
<keyword evidence="3" id="KW-1185">Reference proteome</keyword>
<dbReference type="PROSITE" id="PS51257">
    <property type="entry name" value="PROKAR_LIPOPROTEIN"/>
    <property type="match status" value="1"/>
</dbReference>
<evidence type="ECO:0000313" key="2">
    <source>
        <dbReference type="EMBL" id="KAL3774555.1"/>
    </source>
</evidence>
<accession>A0ABD3NLY2</accession>
<proteinExistence type="predicted"/>
<dbReference type="Proteomes" id="UP001530315">
    <property type="component" value="Unassembled WGS sequence"/>
</dbReference>
<gene>
    <name evidence="2" type="ORF">ACHAW5_006194</name>
</gene>
<feature type="region of interest" description="Disordered" evidence="1">
    <location>
        <begin position="1"/>
        <end position="31"/>
    </location>
</feature>
<reference evidence="2 3" key="1">
    <citation type="submission" date="2024-10" db="EMBL/GenBank/DDBJ databases">
        <title>Updated reference genomes for cyclostephanoid diatoms.</title>
        <authorList>
            <person name="Roberts W.R."/>
            <person name="Alverson A.J."/>
        </authorList>
    </citation>
    <scope>NUCLEOTIDE SEQUENCE [LARGE SCALE GENOMIC DNA]</scope>
    <source>
        <strain evidence="2 3">AJA276-08</strain>
    </source>
</reference>
<dbReference type="AlphaFoldDB" id="A0ABD3NLY2"/>
<feature type="compositionally biased region" description="Acidic residues" evidence="1">
    <location>
        <begin position="1"/>
        <end position="10"/>
    </location>
</feature>
<protein>
    <submittedName>
        <fullName evidence="2">Uncharacterized protein</fullName>
    </submittedName>
</protein>
<evidence type="ECO:0000313" key="3">
    <source>
        <dbReference type="Proteomes" id="UP001530315"/>
    </source>
</evidence>
<comment type="caution">
    <text evidence="2">The sequence shown here is derived from an EMBL/GenBank/DDBJ whole genome shotgun (WGS) entry which is preliminary data.</text>
</comment>